<gene>
    <name evidence="5" type="ORF">CUJ83_11145</name>
</gene>
<reference evidence="5 6" key="1">
    <citation type="submission" date="2017-11" db="EMBL/GenBank/DDBJ databases">
        <title>Isolation and Characterization of Family Methanocellaceae Species from Potential Methane Hydrate Area Offshore Southwestern Taiwan.</title>
        <authorList>
            <person name="Zhang W.-L."/>
            <person name="Chen W.-C."/>
            <person name="Lai M.-C."/>
            <person name="Chen S.-C."/>
        </authorList>
    </citation>
    <scope>NUCLEOTIDE SEQUENCE [LARGE SCALE GENOMIC DNA]</scope>
    <source>
        <strain evidence="5 6">CWC-04</strain>
    </source>
</reference>
<keyword evidence="6" id="KW-1185">Reference proteome</keyword>
<dbReference type="Gene3D" id="3.80.30.30">
    <property type="match status" value="1"/>
</dbReference>
<dbReference type="Proteomes" id="UP001320159">
    <property type="component" value="Unassembled WGS sequence"/>
</dbReference>
<dbReference type="Pfam" id="PF04055">
    <property type="entry name" value="Radical_SAM"/>
    <property type="match status" value="1"/>
</dbReference>
<evidence type="ECO:0000313" key="5">
    <source>
        <dbReference type="EMBL" id="MCD1295555.1"/>
    </source>
</evidence>
<dbReference type="GO" id="GO:0051536">
    <property type="term" value="F:iron-sulfur cluster binding"/>
    <property type="evidence" value="ECO:0007669"/>
    <property type="project" value="UniProtKB-KW"/>
</dbReference>
<protein>
    <submittedName>
        <fullName evidence="5">Radical SAM protein</fullName>
    </submittedName>
</protein>
<evidence type="ECO:0000313" key="6">
    <source>
        <dbReference type="Proteomes" id="UP001320159"/>
    </source>
</evidence>
<dbReference type="InterPro" id="IPR040086">
    <property type="entry name" value="MJ0683-like"/>
</dbReference>
<evidence type="ECO:0000256" key="2">
    <source>
        <dbReference type="ARBA" id="ARBA00023004"/>
    </source>
</evidence>
<keyword evidence="2" id="KW-0408">Iron</keyword>
<proteinExistence type="predicted"/>
<dbReference type="PANTHER" id="PTHR43432">
    <property type="entry name" value="SLR0285 PROTEIN"/>
    <property type="match status" value="1"/>
</dbReference>
<keyword evidence="3" id="KW-0411">Iron-sulfur</keyword>
<dbReference type="GO" id="GO:0046872">
    <property type="term" value="F:metal ion binding"/>
    <property type="evidence" value="ECO:0007669"/>
    <property type="project" value="UniProtKB-KW"/>
</dbReference>
<evidence type="ECO:0000259" key="4">
    <source>
        <dbReference type="Pfam" id="PF04055"/>
    </source>
</evidence>
<dbReference type="CDD" id="cd01335">
    <property type="entry name" value="Radical_SAM"/>
    <property type="match status" value="1"/>
</dbReference>
<dbReference type="AlphaFoldDB" id="A0AAP2RG80"/>
<name>A0AAP2RG80_9EURY</name>
<dbReference type="EMBL" id="PGCK01000009">
    <property type="protein sequence ID" value="MCD1295555.1"/>
    <property type="molecule type" value="Genomic_DNA"/>
</dbReference>
<dbReference type="InterPro" id="IPR007197">
    <property type="entry name" value="rSAM"/>
</dbReference>
<dbReference type="SFLD" id="SFLDG01084">
    <property type="entry name" value="Uncharacterised_Radical_SAM_Su"/>
    <property type="match status" value="1"/>
</dbReference>
<sequence length="241" mass="27218">MGCEHACIYCYAPYTLHYQGSEPWGTFTAARMNIPVVLEREIRKAPRGVIGISTVVDPYQKLEKKLELTRKCLDVLLPKDFPICIQTKSDLILRDMDIIKEFSEKEVGFTITAADDISSSLIEPGAPPVSRRLKAMRVLADENIDTWAFIGPAVPGIIDRDRLESIILSAKEAGAKRVMFDRLRLRPGMWNALEDHLKDKDIGVLDACRSALFGDSGFFLSIKDDMRLICEKLDMPCEFNY</sequence>
<evidence type="ECO:0000256" key="3">
    <source>
        <dbReference type="ARBA" id="ARBA00023014"/>
    </source>
</evidence>
<dbReference type="GO" id="GO:0003824">
    <property type="term" value="F:catalytic activity"/>
    <property type="evidence" value="ECO:0007669"/>
    <property type="project" value="InterPro"/>
</dbReference>
<feature type="domain" description="Radical SAM core" evidence="4">
    <location>
        <begin position="2"/>
        <end position="165"/>
    </location>
</feature>
<accession>A0AAP2RG80</accession>
<keyword evidence="1" id="KW-0479">Metal-binding</keyword>
<dbReference type="SFLD" id="SFLDS00029">
    <property type="entry name" value="Radical_SAM"/>
    <property type="match status" value="1"/>
</dbReference>
<dbReference type="PANTHER" id="PTHR43432:SF6">
    <property type="entry name" value="RADICAL SAM CORE DOMAIN-CONTAINING PROTEIN"/>
    <property type="match status" value="1"/>
</dbReference>
<organism evidence="5 6">
    <name type="scientific">Methanooceanicella nereidis</name>
    <dbReference type="NCBI Taxonomy" id="2052831"/>
    <lineage>
        <taxon>Archaea</taxon>
        <taxon>Methanobacteriati</taxon>
        <taxon>Methanobacteriota</taxon>
        <taxon>Stenosarchaea group</taxon>
        <taxon>Methanomicrobia</taxon>
        <taxon>Methanocellales</taxon>
        <taxon>Methanocellaceae</taxon>
        <taxon>Methanooceanicella</taxon>
    </lineage>
</organism>
<comment type="caution">
    <text evidence="5">The sequence shown here is derived from an EMBL/GenBank/DDBJ whole genome shotgun (WGS) entry which is preliminary data.</text>
</comment>
<evidence type="ECO:0000256" key="1">
    <source>
        <dbReference type="ARBA" id="ARBA00022723"/>
    </source>
</evidence>